<protein>
    <submittedName>
        <fullName evidence="2">Uncharacterized protein</fullName>
    </submittedName>
</protein>
<reference evidence="2 3" key="1">
    <citation type="submission" date="2020-04" db="EMBL/GenBank/DDBJ databases">
        <title>Characterization and engineering of Streptomyces griseofuscus DSM40191 as a potential heterologous host for expression of BGCs.</title>
        <authorList>
            <person name="Gren T."/>
            <person name="Whitford C.M."/>
            <person name="Mohite O.S."/>
            <person name="Joergensen T.S."/>
            <person name="Nielsen J.B."/>
            <person name="Lee S.Y."/>
            <person name="Weber T."/>
        </authorList>
    </citation>
    <scope>NUCLEOTIDE SEQUENCE [LARGE SCALE GENOMIC DNA]</scope>
    <source>
        <strain evidence="2 3">DSM 40191</strain>
    </source>
</reference>
<evidence type="ECO:0000256" key="1">
    <source>
        <dbReference type="SAM" id="MobiDB-lite"/>
    </source>
</evidence>
<dbReference type="GeneID" id="91467217"/>
<dbReference type="EMBL" id="CP051006">
    <property type="protein sequence ID" value="QNT97956.1"/>
    <property type="molecule type" value="Genomic_DNA"/>
</dbReference>
<evidence type="ECO:0000313" key="2">
    <source>
        <dbReference type="EMBL" id="QNT97956.1"/>
    </source>
</evidence>
<proteinExistence type="predicted"/>
<gene>
    <name evidence="2" type="ORF">HEP81_07725</name>
</gene>
<dbReference type="RefSeq" id="WP_037663914.1">
    <property type="nucleotide sequence ID" value="NZ_CP051006.1"/>
</dbReference>
<organism evidence="2 3">
    <name type="scientific">Streptomyces griseofuscus</name>
    <dbReference type="NCBI Taxonomy" id="146922"/>
    <lineage>
        <taxon>Bacteria</taxon>
        <taxon>Bacillati</taxon>
        <taxon>Actinomycetota</taxon>
        <taxon>Actinomycetes</taxon>
        <taxon>Kitasatosporales</taxon>
        <taxon>Streptomycetaceae</taxon>
        <taxon>Streptomyces</taxon>
    </lineage>
</organism>
<dbReference type="Proteomes" id="UP000516422">
    <property type="component" value="Chromosome"/>
</dbReference>
<dbReference type="AlphaFoldDB" id="A0A7H1QCC6"/>
<evidence type="ECO:0000313" key="3">
    <source>
        <dbReference type="Proteomes" id="UP000516422"/>
    </source>
</evidence>
<feature type="compositionally biased region" description="Low complexity" evidence="1">
    <location>
        <begin position="288"/>
        <end position="303"/>
    </location>
</feature>
<sequence length="428" mass="48199">MTALARSVALPGDEVFVLHDRPLRDGVAVGETSQFGDDVWRLQPAIHKSSGRNLILNFNRFPVRSRPVAKQLAYAMLSGPLPQGDKHCKVEGVRCASTELRRFLTWLDSQAEPRCQRLATLTGADLLAYQRHLVGPFPNAATQRETCRAKVRLFWRWRHNLSDWLPFCPIHINGWGGPDAGAQRRGENRTSRIPEQVLGPLLVRALRFIDLFRPDIIAADQQWRKTRFIGVYQRLPVRKFHRSTGTVHQAISDHLERYVTSGRPLPGWRGVPNRKVLSAVRSTAGPGPATSSRTPSSPTASPAPRRPHDPPRRLPLRIPSPGRHWKKFGMSNATFRRHFPDIAQEIAALRSARPTPGAPSEPTRYHRLVARNAKLKRRNREFTETLTLAACHIQRVTLENRKLRGELKAATGVARLASVPGLGHQYSR</sequence>
<name>A0A7H1QCC6_9ACTN</name>
<dbReference type="KEGG" id="sgf:HEP81_07725"/>
<feature type="region of interest" description="Disordered" evidence="1">
    <location>
        <begin position="281"/>
        <end position="322"/>
    </location>
</feature>
<accession>A0A7H1QCC6</accession>